<evidence type="ECO:0000313" key="2">
    <source>
        <dbReference type="EnsemblPlants" id="TuG1812G0100002772.01.T04.cds396340"/>
    </source>
</evidence>
<name>A0A8R7K0B8_TRIUA</name>
<feature type="compositionally biased region" description="Basic residues" evidence="1">
    <location>
        <begin position="30"/>
        <end position="40"/>
    </location>
</feature>
<keyword evidence="3" id="KW-1185">Reference proteome</keyword>
<protein>
    <submittedName>
        <fullName evidence="2">Uncharacterized protein</fullName>
    </submittedName>
</protein>
<organism evidence="2 3">
    <name type="scientific">Triticum urartu</name>
    <name type="common">Red wild einkorn</name>
    <name type="synonym">Crithodium urartu</name>
    <dbReference type="NCBI Taxonomy" id="4572"/>
    <lineage>
        <taxon>Eukaryota</taxon>
        <taxon>Viridiplantae</taxon>
        <taxon>Streptophyta</taxon>
        <taxon>Embryophyta</taxon>
        <taxon>Tracheophyta</taxon>
        <taxon>Spermatophyta</taxon>
        <taxon>Magnoliopsida</taxon>
        <taxon>Liliopsida</taxon>
        <taxon>Poales</taxon>
        <taxon>Poaceae</taxon>
        <taxon>BOP clade</taxon>
        <taxon>Pooideae</taxon>
        <taxon>Triticodae</taxon>
        <taxon>Triticeae</taxon>
        <taxon>Triticinae</taxon>
        <taxon>Triticum</taxon>
    </lineage>
</organism>
<dbReference type="Gramene" id="TuG1812G0100002772.01.T04">
    <property type="protein sequence ID" value="TuG1812G0100002772.01.T04.cds396340"/>
    <property type="gene ID" value="TuG1812G0100002772.01"/>
</dbReference>
<reference evidence="3" key="1">
    <citation type="journal article" date="2013" name="Nature">
        <title>Draft genome of the wheat A-genome progenitor Triticum urartu.</title>
        <authorList>
            <person name="Ling H.Q."/>
            <person name="Zhao S."/>
            <person name="Liu D."/>
            <person name="Wang J."/>
            <person name="Sun H."/>
            <person name="Zhang C."/>
            <person name="Fan H."/>
            <person name="Li D."/>
            <person name="Dong L."/>
            <person name="Tao Y."/>
            <person name="Gao C."/>
            <person name="Wu H."/>
            <person name="Li Y."/>
            <person name="Cui Y."/>
            <person name="Guo X."/>
            <person name="Zheng S."/>
            <person name="Wang B."/>
            <person name="Yu K."/>
            <person name="Liang Q."/>
            <person name="Yang W."/>
            <person name="Lou X."/>
            <person name="Chen J."/>
            <person name="Feng M."/>
            <person name="Jian J."/>
            <person name="Zhang X."/>
            <person name="Luo G."/>
            <person name="Jiang Y."/>
            <person name="Liu J."/>
            <person name="Wang Z."/>
            <person name="Sha Y."/>
            <person name="Zhang B."/>
            <person name="Wu H."/>
            <person name="Tang D."/>
            <person name="Shen Q."/>
            <person name="Xue P."/>
            <person name="Zou S."/>
            <person name="Wang X."/>
            <person name="Liu X."/>
            <person name="Wang F."/>
            <person name="Yang Y."/>
            <person name="An X."/>
            <person name="Dong Z."/>
            <person name="Zhang K."/>
            <person name="Zhang X."/>
            <person name="Luo M.C."/>
            <person name="Dvorak J."/>
            <person name="Tong Y."/>
            <person name="Wang J."/>
            <person name="Yang H."/>
            <person name="Li Z."/>
            <person name="Wang D."/>
            <person name="Zhang A."/>
            <person name="Wang J."/>
        </authorList>
    </citation>
    <scope>NUCLEOTIDE SEQUENCE</scope>
    <source>
        <strain evidence="3">cv. G1812</strain>
    </source>
</reference>
<sequence length="97" mass="10442">GEPGAGGRKQRGATDAGGRVPDGAVIVHCRPAKPHRRRTRTSPLTPRPSSLLDAPPRMSSSCLIRLPFPSNFILVSHVGLVGKRRCAADCSSQDWCW</sequence>
<dbReference type="Proteomes" id="UP000015106">
    <property type="component" value="Chromosome 1"/>
</dbReference>
<feature type="region of interest" description="Disordered" evidence="1">
    <location>
        <begin position="1"/>
        <end position="54"/>
    </location>
</feature>
<dbReference type="AlphaFoldDB" id="A0A8R7K0B8"/>
<evidence type="ECO:0000313" key="3">
    <source>
        <dbReference type="Proteomes" id="UP000015106"/>
    </source>
</evidence>
<evidence type="ECO:0000256" key="1">
    <source>
        <dbReference type="SAM" id="MobiDB-lite"/>
    </source>
</evidence>
<reference evidence="2" key="3">
    <citation type="submission" date="2022-06" db="UniProtKB">
        <authorList>
            <consortium name="EnsemblPlants"/>
        </authorList>
    </citation>
    <scope>IDENTIFICATION</scope>
</reference>
<dbReference type="EnsemblPlants" id="TuG1812G0100002772.01.T04">
    <property type="protein sequence ID" value="TuG1812G0100002772.01.T04.cds396340"/>
    <property type="gene ID" value="TuG1812G0100002772.01"/>
</dbReference>
<proteinExistence type="predicted"/>
<feature type="compositionally biased region" description="Low complexity" evidence="1">
    <location>
        <begin position="41"/>
        <end position="52"/>
    </location>
</feature>
<reference evidence="2" key="2">
    <citation type="submission" date="2018-03" db="EMBL/GenBank/DDBJ databases">
        <title>The Triticum urartu genome reveals the dynamic nature of wheat genome evolution.</title>
        <authorList>
            <person name="Ling H."/>
            <person name="Ma B."/>
            <person name="Shi X."/>
            <person name="Liu H."/>
            <person name="Dong L."/>
            <person name="Sun H."/>
            <person name="Cao Y."/>
            <person name="Gao Q."/>
            <person name="Zheng S."/>
            <person name="Li Y."/>
            <person name="Yu Y."/>
            <person name="Du H."/>
            <person name="Qi M."/>
            <person name="Li Y."/>
            <person name="Yu H."/>
            <person name="Cui Y."/>
            <person name="Wang N."/>
            <person name="Chen C."/>
            <person name="Wu H."/>
            <person name="Zhao Y."/>
            <person name="Zhang J."/>
            <person name="Li Y."/>
            <person name="Zhou W."/>
            <person name="Zhang B."/>
            <person name="Hu W."/>
            <person name="Eijk M."/>
            <person name="Tang J."/>
            <person name="Witsenboer H."/>
            <person name="Zhao S."/>
            <person name="Li Z."/>
            <person name="Zhang A."/>
            <person name="Wang D."/>
            <person name="Liang C."/>
        </authorList>
    </citation>
    <scope>NUCLEOTIDE SEQUENCE [LARGE SCALE GENOMIC DNA]</scope>
    <source>
        <strain evidence="2">cv. G1812</strain>
    </source>
</reference>
<accession>A0A8R7K0B8</accession>